<feature type="compositionally biased region" description="Basic and acidic residues" evidence="4">
    <location>
        <begin position="282"/>
        <end position="296"/>
    </location>
</feature>
<dbReference type="InterPro" id="IPR020904">
    <property type="entry name" value="Sc_DH/Rdtase_CS"/>
</dbReference>
<dbReference type="PROSITE" id="PS00061">
    <property type="entry name" value="ADH_SHORT"/>
    <property type="match status" value="1"/>
</dbReference>
<dbReference type="RefSeq" id="WP_204195946.1">
    <property type="nucleotide sequence ID" value="NZ_JAFEMC010000001.1"/>
</dbReference>
<dbReference type="Pfam" id="PF00106">
    <property type="entry name" value="adh_short"/>
    <property type="match status" value="1"/>
</dbReference>
<evidence type="ECO:0000256" key="1">
    <source>
        <dbReference type="ARBA" id="ARBA00006484"/>
    </source>
</evidence>
<dbReference type="Proteomes" id="UP000763641">
    <property type="component" value="Unassembled WGS sequence"/>
</dbReference>
<dbReference type="NCBIfam" id="NF005495">
    <property type="entry name" value="PRK07109.1"/>
    <property type="match status" value="1"/>
</dbReference>
<keyword evidence="2" id="KW-0560">Oxidoreductase</keyword>
<evidence type="ECO:0000313" key="6">
    <source>
        <dbReference type="EMBL" id="MBM6575829.1"/>
    </source>
</evidence>
<comment type="similarity">
    <text evidence="1 3">Belongs to the short-chain dehydrogenases/reductases (SDR) family.</text>
</comment>
<dbReference type="SUPFAM" id="SSF51735">
    <property type="entry name" value="NAD(P)-binding Rossmann-fold domains"/>
    <property type="match status" value="1"/>
</dbReference>
<dbReference type="InterPro" id="IPR036291">
    <property type="entry name" value="NAD(P)-bd_dom_sf"/>
</dbReference>
<dbReference type="PRINTS" id="PR00080">
    <property type="entry name" value="SDRFAMILY"/>
</dbReference>
<dbReference type="PRINTS" id="PR00081">
    <property type="entry name" value="GDHRDH"/>
</dbReference>
<gene>
    <name evidence="6" type="ORF">ILT43_05550</name>
</gene>
<proteinExistence type="inferred from homology"/>
<keyword evidence="7" id="KW-1185">Reference proteome</keyword>
<dbReference type="SMART" id="SM00822">
    <property type="entry name" value="PKS_KR"/>
    <property type="match status" value="1"/>
</dbReference>
<reference evidence="6 7" key="1">
    <citation type="submission" date="2020-12" db="EMBL/GenBank/DDBJ databases">
        <title>Sphingomonas sp.</title>
        <authorList>
            <person name="Kim M.K."/>
        </authorList>
    </citation>
    <scope>NUCLEOTIDE SEQUENCE [LARGE SCALE GENOMIC DNA]</scope>
    <source>
        <strain evidence="6 7">BT552</strain>
    </source>
</reference>
<evidence type="ECO:0000259" key="5">
    <source>
        <dbReference type="SMART" id="SM00822"/>
    </source>
</evidence>
<dbReference type="EMBL" id="JAFEMC010000001">
    <property type="protein sequence ID" value="MBM6575829.1"/>
    <property type="molecule type" value="Genomic_DNA"/>
</dbReference>
<feature type="domain" description="Ketoreductase" evidence="5">
    <location>
        <begin position="11"/>
        <end position="196"/>
    </location>
</feature>
<dbReference type="InterPro" id="IPR002347">
    <property type="entry name" value="SDR_fam"/>
</dbReference>
<dbReference type="Gene3D" id="3.40.50.720">
    <property type="entry name" value="NAD(P)-binding Rossmann-like Domain"/>
    <property type="match status" value="1"/>
</dbReference>
<dbReference type="PANTHER" id="PTHR44196">
    <property type="entry name" value="DEHYDROGENASE/REDUCTASE SDR FAMILY MEMBER 7B"/>
    <property type="match status" value="1"/>
</dbReference>
<dbReference type="PANTHER" id="PTHR44196:SF1">
    <property type="entry name" value="DEHYDROGENASE_REDUCTASE SDR FAMILY MEMBER 7B"/>
    <property type="match status" value="1"/>
</dbReference>
<comment type="caution">
    <text evidence="6">The sequence shown here is derived from an EMBL/GenBank/DDBJ whole genome shotgun (WGS) entry which is preliminary data.</text>
</comment>
<accession>A0ABS2D4J1</accession>
<evidence type="ECO:0000256" key="2">
    <source>
        <dbReference type="ARBA" id="ARBA00023002"/>
    </source>
</evidence>
<protein>
    <submittedName>
        <fullName evidence="6">SDR family NAD(P)-dependent oxidoreductase</fullName>
    </submittedName>
</protein>
<name>A0ABS2D4J1_9SPHN</name>
<evidence type="ECO:0000256" key="3">
    <source>
        <dbReference type="RuleBase" id="RU000363"/>
    </source>
</evidence>
<feature type="region of interest" description="Disordered" evidence="4">
    <location>
        <begin position="270"/>
        <end position="298"/>
    </location>
</feature>
<organism evidence="6 7">
    <name type="scientific">Sphingomonas longa</name>
    <dbReference type="NCBI Taxonomy" id="2778730"/>
    <lineage>
        <taxon>Bacteria</taxon>
        <taxon>Pseudomonadati</taxon>
        <taxon>Pseudomonadota</taxon>
        <taxon>Alphaproteobacteria</taxon>
        <taxon>Sphingomonadales</taxon>
        <taxon>Sphingomonadaceae</taxon>
        <taxon>Sphingomonas</taxon>
    </lineage>
</organism>
<sequence length="332" mass="34409">MPVTLKPLAEQVVVITGASSGIGLAAARTAARAGAKVVLVARSEDVLRDVVAELEAEGCSVASKAADVGDRAGLEAAAAHAVERFGRIDTWINDAGVAIYAKLLETPDDEHERLFRTNYFGTVHGCQAAVPHLRKQGGALITVASIVSDMASPVMGAYAASKHAVKAYVEGLRMELAAAGEPIVVTLVKPSGIDTPIGQHAANHEGGEAQIPPPVYDPQLVADAILDCAVHARREVTVGGAGRMQALFAAHFPALYGKLAPIAARSFVDRDKEQPGPSNLERGVRAGEVRSGEHPAARRTSVYTAAALHPKTTAAIGVVAVTAAVLAGRRRG</sequence>
<evidence type="ECO:0000313" key="7">
    <source>
        <dbReference type="Proteomes" id="UP000763641"/>
    </source>
</evidence>
<evidence type="ECO:0000256" key="4">
    <source>
        <dbReference type="SAM" id="MobiDB-lite"/>
    </source>
</evidence>
<dbReference type="InterPro" id="IPR057326">
    <property type="entry name" value="KR_dom"/>
</dbReference>